<name>A0A3T1DD21_9BACL</name>
<dbReference type="EMBL" id="AP019400">
    <property type="protein sequence ID" value="BBI36046.1"/>
    <property type="molecule type" value="Genomic_DNA"/>
</dbReference>
<evidence type="ECO:0000256" key="2">
    <source>
        <dbReference type="ARBA" id="ARBA00022741"/>
    </source>
</evidence>
<dbReference type="KEGG" id="cohn:KCTCHS21_54450"/>
<dbReference type="InterPro" id="IPR003593">
    <property type="entry name" value="AAA+_ATPase"/>
</dbReference>
<evidence type="ECO:0000313" key="6">
    <source>
        <dbReference type="Proteomes" id="UP000289856"/>
    </source>
</evidence>
<accession>A0A3T1DD21</accession>
<dbReference type="InterPro" id="IPR027417">
    <property type="entry name" value="P-loop_NTPase"/>
</dbReference>
<dbReference type="PANTHER" id="PTHR42939:SF1">
    <property type="entry name" value="ABC TRANSPORTER ATP-BINDING PROTEIN ALBC-RELATED"/>
    <property type="match status" value="1"/>
</dbReference>
<dbReference type="SUPFAM" id="SSF52540">
    <property type="entry name" value="P-loop containing nucleoside triphosphate hydrolases"/>
    <property type="match status" value="1"/>
</dbReference>
<keyword evidence="2" id="KW-0547">Nucleotide-binding</keyword>
<evidence type="ECO:0000259" key="4">
    <source>
        <dbReference type="PROSITE" id="PS50893"/>
    </source>
</evidence>
<dbReference type="GO" id="GO:0016887">
    <property type="term" value="F:ATP hydrolysis activity"/>
    <property type="evidence" value="ECO:0007669"/>
    <property type="project" value="InterPro"/>
</dbReference>
<reference evidence="5 6" key="1">
    <citation type="submission" date="2019-01" db="EMBL/GenBank/DDBJ databases">
        <title>Complete genome sequence of Cohnella hallensis HS21 isolated from Korean fir (Abies koreana) rhizospheric soil.</title>
        <authorList>
            <person name="Jiang L."/>
            <person name="Kang S.W."/>
            <person name="Kim S."/>
            <person name="Jung J."/>
            <person name="Kim C.Y."/>
            <person name="Kim D.H."/>
            <person name="Kim S.W."/>
            <person name="Lee J."/>
        </authorList>
    </citation>
    <scope>NUCLEOTIDE SEQUENCE [LARGE SCALE GENOMIC DNA]</scope>
    <source>
        <strain evidence="5 6">HS21</strain>
    </source>
</reference>
<proteinExistence type="predicted"/>
<dbReference type="Proteomes" id="UP000289856">
    <property type="component" value="Chromosome"/>
</dbReference>
<keyword evidence="3 5" id="KW-0067">ATP-binding</keyword>
<evidence type="ECO:0000313" key="5">
    <source>
        <dbReference type="EMBL" id="BBI36046.1"/>
    </source>
</evidence>
<dbReference type="SMART" id="SM00382">
    <property type="entry name" value="AAA"/>
    <property type="match status" value="1"/>
</dbReference>
<evidence type="ECO:0000256" key="1">
    <source>
        <dbReference type="ARBA" id="ARBA00022448"/>
    </source>
</evidence>
<dbReference type="AlphaFoldDB" id="A0A3T1DD21"/>
<dbReference type="CDD" id="cd03230">
    <property type="entry name" value="ABC_DR_subfamily_A"/>
    <property type="match status" value="1"/>
</dbReference>
<dbReference type="PANTHER" id="PTHR42939">
    <property type="entry name" value="ABC TRANSPORTER ATP-BINDING PROTEIN ALBC-RELATED"/>
    <property type="match status" value="1"/>
</dbReference>
<dbReference type="PROSITE" id="PS50893">
    <property type="entry name" value="ABC_TRANSPORTER_2"/>
    <property type="match status" value="1"/>
</dbReference>
<gene>
    <name evidence="5" type="ORF">KCTCHS21_54450</name>
</gene>
<evidence type="ECO:0000256" key="3">
    <source>
        <dbReference type="ARBA" id="ARBA00022840"/>
    </source>
</evidence>
<dbReference type="OrthoDB" id="2290519at2"/>
<dbReference type="Pfam" id="PF00005">
    <property type="entry name" value="ABC_tran"/>
    <property type="match status" value="1"/>
</dbReference>
<keyword evidence="1" id="KW-0813">Transport</keyword>
<dbReference type="GO" id="GO:0005524">
    <property type="term" value="F:ATP binding"/>
    <property type="evidence" value="ECO:0007669"/>
    <property type="project" value="UniProtKB-KW"/>
</dbReference>
<dbReference type="InterPro" id="IPR003439">
    <property type="entry name" value="ABC_transporter-like_ATP-bd"/>
</dbReference>
<protein>
    <submittedName>
        <fullName evidence="5">ABC transporter ATP-binding protein</fullName>
    </submittedName>
</protein>
<sequence>MAAPILSLKNVCRSFEGKEVLHGCSLSIHKGEITVIVGHNGSGKSTLFKILSGMGTIDSGKREQGEHAKALSIGYAPDKLPKLRFTAVEYLMSMGRVRGVDVPELKERIEELCQLFRLETSNKQEMRHFSKGMLQKINIMQAMLQPTDILFMDEPLSGLDAHTQEQLIVALGQFKDQGMTIVTTSHETQMIEQLADRVITLKDGQIISDIRKYDGSMSPISYKVITYADNNSDEVDKYAGLQGIVHKRKAGQFWIVHVDSRNSDQLLQALLQAGASIESVENVKAKDSK</sequence>
<dbReference type="InterPro" id="IPR051782">
    <property type="entry name" value="ABC_Transporter_VariousFunc"/>
</dbReference>
<feature type="domain" description="ABC transporter" evidence="4">
    <location>
        <begin position="6"/>
        <end position="228"/>
    </location>
</feature>
<dbReference type="RefSeq" id="WP_130615220.1">
    <property type="nucleotide sequence ID" value="NZ_AP019400.1"/>
</dbReference>
<organism evidence="5 6">
    <name type="scientific">Cohnella abietis</name>
    <dbReference type="NCBI Taxonomy" id="2507935"/>
    <lineage>
        <taxon>Bacteria</taxon>
        <taxon>Bacillati</taxon>
        <taxon>Bacillota</taxon>
        <taxon>Bacilli</taxon>
        <taxon>Bacillales</taxon>
        <taxon>Paenibacillaceae</taxon>
        <taxon>Cohnella</taxon>
    </lineage>
</organism>
<keyword evidence="6" id="KW-1185">Reference proteome</keyword>
<dbReference type="Gene3D" id="3.40.50.300">
    <property type="entry name" value="P-loop containing nucleotide triphosphate hydrolases"/>
    <property type="match status" value="1"/>
</dbReference>